<feature type="domain" description="Alpha-2-macroglobulin bait region" evidence="3">
    <location>
        <begin position="777"/>
        <end position="928"/>
    </location>
</feature>
<dbReference type="STRING" id="1121022.GCA_000376105_00917"/>
<keyword evidence="2" id="KW-0732">Signal</keyword>
<dbReference type="SMART" id="SM01360">
    <property type="entry name" value="A2M"/>
    <property type="match status" value="1"/>
</dbReference>
<accession>V4RGG5</accession>
<dbReference type="eggNOG" id="COG2373">
    <property type="taxonomic scope" value="Bacteria"/>
</dbReference>
<dbReference type="SMART" id="SM01359">
    <property type="entry name" value="A2M_N_2"/>
    <property type="match status" value="1"/>
</dbReference>
<evidence type="ECO:0000259" key="4">
    <source>
        <dbReference type="SMART" id="SM01360"/>
    </source>
</evidence>
<dbReference type="InterPro" id="IPR051802">
    <property type="entry name" value="YfhM-like"/>
</dbReference>
<evidence type="ECO:0000256" key="2">
    <source>
        <dbReference type="ARBA" id="ARBA00022729"/>
    </source>
</evidence>
<dbReference type="Pfam" id="PF21142">
    <property type="entry name" value="A2M_bMG2"/>
    <property type="match status" value="1"/>
</dbReference>
<dbReference type="PANTHER" id="PTHR40094">
    <property type="entry name" value="ALPHA-2-MACROGLOBULIN HOMOLOG"/>
    <property type="match status" value="1"/>
</dbReference>
<comment type="similarity">
    <text evidence="1">Belongs to the protease inhibitor I39 (alpha-2-macroglobulin) family. Bacterial alpha-2-macroglobulin subfamily.</text>
</comment>
<evidence type="ECO:0000259" key="3">
    <source>
        <dbReference type="SMART" id="SM01359"/>
    </source>
</evidence>
<dbReference type="Gene3D" id="1.50.10.20">
    <property type="match status" value="1"/>
</dbReference>
<dbReference type="PANTHER" id="PTHR40094:SF1">
    <property type="entry name" value="UBIQUITIN DOMAIN-CONTAINING PROTEIN"/>
    <property type="match status" value="1"/>
</dbReference>
<dbReference type="PIRSF" id="PIRSF038980">
    <property type="entry name" value="A2M_bac"/>
    <property type="match status" value="1"/>
</dbReference>
<evidence type="ECO:0000313" key="5">
    <source>
        <dbReference type="EMBL" id="ESQ90443.1"/>
    </source>
</evidence>
<dbReference type="EMBL" id="AWGB01000024">
    <property type="protein sequence ID" value="ESQ90443.1"/>
    <property type="molecule type" value="Genomic_DNA"/>
</dbReference>
<dbReference type="InterPro" id="IPR041462">
    <property type="entry name" value="Bact_A2M_MG6"/>
</dbReference>
<dbReference type="GO" id="GO:0004866">
    <property type="term" value="F:endopeptidase inhibitor activity"/>
    <property type="evidence" value="ECO:0007669"/>
    <property type="project" value="InterPro"/>
</dbReference>
<dbReference type="InterPro" id="IPR047565">
    <property type="entry name" value="Alpha-macroglob_thiol-ester_cl"/>
</dbReference>
<dbReference type="CDD" id="cd02891">
    <property type="entry name" value="A2M_like"/>
    <property type="match status" value="1"/>
</dbReference>
<dbReference type="InterPro" id="IPR041203">
    <property type="entry name" value="Bact_A2M_MG5"/>
</dbReference>
<dbReference type="InterPro" id="IPR011625">
    <property type="entry name" value="A2M_N_BRD"/>
</dbReference>
<comment type="caution">
    <text evidence="5">The sequence shown here is derived from an EMBL/GenBank/DDBJ whole genome shotgun (WGS) entry which is preliminary data.</text>
</comment>
<dbReference type="Pfam" id="PF11974">
    <property type="entry name" value="bMG3"/>
    <property type="match status" value="1"/>
</dbReference>
<dbReference type="InterPro" id="IPR026284">
    <property type="entry name" value="A2MG_proteobact"/>
</dbReference>
<proteinExistence type="inferred from homology"/>
<dbReference type="InterPro" id="IPR001599">
    <property type="entry name" value="Macroglobln_a2"/>
</dbReference>
<dbReference type="RefSeq" id="WP_018080585.1">
    <property type="nucleotide sequence ID" value="NZ_AQWM01000002.1"/>
</dbReference>
<evidence type="ECO:0000313" key="6">
    <source>
        <dbReference type="Proteomes" id="UP000017837"/>
    </source>
</evidence>
<dbReference type="InterPro" id="IPR021868">
    <property type="entry name" value="Alpha_2_Macroglob_MG3"/>
</dbReference>
<keyword evidence="6" id="KW-1185">Reference proteome</keyword>
<dbReference type="InterPro" id="IPR008930">
    <property type="entry name" value="Terpenoid_cyclase/PrenylTrfase"/>
</dbReference>
<dbReference type="Pfam" id="PF07703">
    <property type="entry name" value="A2M_BRD"/>
    <property type="match status" value="1"/>
</dbReference>
<dbReference type="Pfam" id="PF17973">
    <property type="entry name" value="bMG10"/>
    <property type="match status" value="1"/>
</dbReference>
<feature type="domain" description="Alpha-2-macroglobulin" evidence="4">
    <location>
        <begin position="987"/>
        <end position="1076"/>
    </location>
</feature>
<dbReference type="InterPro" id="IPR002890">
    <property type="entry name" value="MG2"/>
</dbReference>
<dbReference type="OrthoDB" id="9767116at2"/>
<name>V4RGG5_9CAUL</name>
<gene>
    <name evidence="5" type="ORF">ABENE_12705</name>
</gene>
<dbReference type="Gene3D" id="2.60.40.1930">
    <property type="match status" value="1"/>
</dbReference>
<dbReference type="InterPro" id="IPR049120">
    <property type="entry name" value="A2M_bMG2"/>
</dbReference>
<dbReference type="SUPFAM" id="SSF48239">
    <property type="entry name" value="Terpenoid cyclases/Protein prenyltransferases"/>
    <property type="match status" value="1"/>
</dbReference>
<dbReference type="Pfam" id="PF17972">
    <property type="entry name" value="bMG5"/>
    <property type="match status" value="1"/>
</dbReference>
<dbReference type="PATRIC" id="fig|1121022.4.peg.2579"/>
<protein>
    <submittedName>
        <fullName evidence="5">Alpha-2-macroglobulin</fullName>
    </submittedName>
</protein>
<evidence type="ECO:0000256" key="1">
    <source>
        <dbReference type="ARBA" id="ARBA00010556"/>
    </source>
</evidence>
<dbReference type="Pfam" id="PF17962">
    <property type="entry name" value="bMG6"/>
    <property type="match status" value="1"/>
</dbReference>
<dbReference type="SMART" id="SM01419">
    <property type="entry name" value="Thiol-ester_cl"/>
    <property type="match status" value="1"/>
</dbReference>
<dbReference type="Pfam" id="PF01835">
    <property type="entry name" value="MG2"/>
    <property type="match status" value="1"/>
</dbReference>
<reference evidence="5 6" key="1">
    <citation type="journal article" date="2014" name="Nature">
        <title>Sequential evolution of bacterial morphology by co-option of a developmental regulator.</title>
        <authorList>
            <person name="Jiang C."/>
            <person name="Brown P.J."/>
            <person name="Ducret A."/>
            <person name="Brun Y.V."/>
        </authorList>
    </citation>
    <scope>NUCLEOTIDE SEQUENCE [LARGE SCALE GENOMIC DNA]</scope>
    <source>
        <strain evidence="5 6">DSM 16100</strain>
    </source>
</reference>
<dbReference type="Proteomes" id="UP000017837">
    <property type="component" value="Unassembled WGS sequence"/>
</dbReference>
<organism evidence="5 6">
    <name type="scientific">Asticcacaulis benevestitus DSM 16100 = ATCC BAA-896</name>
    <dbReference type="NCBI Taxonomy" id="1121022"/>
    <lineage>
        <taxon>Bacteria</taxon>
        <taxon>Pseudomonadati</taxon>
        <taxon>Pseudomonadota</taxon>
        <taxon>Alphaproteobacteria</taxon>
        <taxon>Caulobacterales</taxon>
        <taxon>Caulobacteraceae</taxon>
        <taxon>Asticcacaulis</taxon>
    </lineage>
</organism>
<dbReference type="InterPro" id="IPR041246">
    <property type="entry name" value="Bact_MG10"/>
</dbReference>
<sequence>MIDWHNRTLIAGAAAVLIAGFGIGFLTDHALSSNAKHKAEAAASGEVGKPATGLFGKLRDKNAPRAGDARPAGFAVWHQNLDTSGPSPKACVEFSKPLDPAKPYGDYVVVSPALPNAPAVSVKDATLCVSGLDFVDRRITLLKGLPGKGNDELKANADLDFSFGEKPPYVGFAGNGVILPREEADGVAVETVNVSALAFEVWHVSDRNLVRKSVSAPDPVAEGEYDYAYGDDAADDIGVKIWTGKVAVKTGNGERVTTVFPLGAVLKTLNAGAYVIKVRDASGGRDKKSDDEPAQARRWVLYTDMALTTYKGQNGLDVVVRSLKTAKPLSGVKVDLVATNGDTLGEVRSGVDGRASFNGALLKGKDALTPKMIMAYGGADDFTAVDLDRSPMDLTSHGVGGRSEAGETGTGRANATGVDSYMYSDRGIYRPGETVRLVAMVRDPEGKAIKDRKGFIVVTRPSGVEAFRFSFEKTPLGFASVNVNLPKSAPRGQWAARVELVGMDEPAGSTSFAVEDFAPQRLGVDIKADATKPLLSAGETRPVTVAARYLYGAIGSGLQVTGEARIRADGNPFPKFTDYSFGDETKPYEEKYVDLPATTTDGQGNALFPFDAALAGDTTEPLTVLLTASVFEPGGRPVRESQTLRIKTAPLYLGVKVDQKDGSWKDAPRMAFNIIGLTPQGDKRAVKGATVKLISEIWDYDWYISDGKWNWRSTHRDVVVSTKAYDLNANTGASFERNLDWGDYRLEVEVPGQAKTVTRFSSGWGSTQKGTDAPDFVRITTGNKSYNQGDTVEVTLKGPYKGEAQIAVATDHLIDLKTVSIGENGTTVRLKTSAAWGGGAYVMVSVMQPRDPVTASKPRRAIGLVYVPLDPKSRKLGLKVLASDQPQRPQTDKNGRNFIDVPVQVSGVKLGDRARVSVAVVDQGILNLTKFKSPDPVGWYFGKRALGVDYNDDYGRLLDPNLGAAAPTYGGDQLGGEGLTTTPIRTIALWSGVVQTGLDGKAYVRLPIEKFNGELRVMAVAWTDDAVGSVDSRMIIREPVVADLALPRFLAPGDKAFATLELDNTDGKPGLYTAIVKGLQGLVVAFEKAFNLNKGQRVIESIAINAPNRTGVSSVQIGLNGQGYAFNDSFNLQTRNGWGPQTRVATASQAVNMVWTPPADLLAGLQPGSATVEVSYSPFRNIDPAPLAANLAKYPYGCTEQVTSAAMPWLFVSESLVGKTAAKPGNAALKVAVDKILDRQSEDGAFGLWRPGDGNADGFIGAYATDFLLEAKARGVYVPQEAIDKSLNAMRQMARPDGYANVNYRLSVPSSWNWFGVSGEKLTKQMRSRASAYSLYVLAKAHSGDLARLRWYHDVQFKEEQSPLARAQVAAGLAMMGDRARARQSFREAIKSLGYTDPNDWYQTPLRDLAGVIALAYEAGEDDIARSLTARLENAMKSPSQMNTIESAYVLKAASYMLKAAGPVKIQPQGVKALPGGLNVQRFGIGALASAKLKNTGAGAIWRTVTVIGTPLSAPGAESHGISLVKTYYALDGSRLDPSNITQGQKILVVIAGRSDRAELRPIVVDDALPAGFEIESTLTNEDAQNGPFRFVGELTALKVSEARDDRFIAALDVSSSNSFTLAYIARAVTQGDFYLPGAEAKDFYRPETFGRTAGGRTVISAR</sequence>